<comment type="caution">
    <text evidence="1">The sequence shown here is derived from an EMBL/GenBank/DDBJ whole genome shotgun (WGS) entry which is preliminary data.</text>
</comment>
<dbReference type="Proteomes" id="UP000036168">
    <property type="component" value="Unassembled WGS sequence"/>
</dbReference>
<evidence type="ECO:0000313" key="2">
    <source>
        <dbReference type="Proteomes" id="UP000036168"/>
    </source>
</evidence>
<reference evidence="1 2" key="1">
    <citation type="journal article" date="2015" name="Int. J. Syst. Evol. Microbiol.">
        <title>Bacillus glycinifermentans sp. nov., isolated from fermented soybean paste.</title>
        <authorList>
            <person name="Kim S.J."/>
            <person name="Dunlap C.A."/>
            <person name="Kwon S.W."/>
            <person name="Rooney A.P."/>
        </authorList>
    </citation>
    <scope>NUCLEOTIDE SEQUENCE [LARGE SCALE GENOMIC DNA]</scope>
    <source>
        <strain evidence="1 2">GO-13</strain>
    </source>
</reference>
<sequence>MRAAFLHQKDAAPPSKFFNQICLAHPLKNSGWESNPLKPETWWRTICLPNSYQIAFDFYILRSKKAKRYKAIAGKLRGKSLFGETGKFLLLHVKYFCSASAGFLDKM</sequence>
<name>A0A0T6BLJ4_9BACI</name>
<gene>
    <name evidence="1" type="ORF">AB447_222985</name>
</gene>
<organism evidence="1 2">
    <name type="scientific">Bacillus glycinifermentans</name>
    <dbReference type="NCBI Taxonomy" id="1664069"/>
    <lineage>
        <taxon>Bacteria</taxon>
        <taxon>Bacillati</taxon>
        <taxon>Bacillota</taxon>
        <taxon>Bacilli</taxon>
        <taxon>Bacillales</taxon>
        <taxon>Bacillaceae</taxon>
        <taxon>Bacillus</taxon>
    </lineage>
</organism>
<dbReference type="EMBL" id="LECW02000035">
    <property type="protein sequence ID" value="KRT92058.1"/>
    <property type="molecule type" value="Genomic_DNA"/>
</dbReference>
<accession>A0A0T6BLJ4</accession>
<proteinExistence type="predicted"/>
<dbReference type="AlphaFoldDB" id="A0A0T6BLJ4"/>
<evidence type="ECO:0000313" key="1">
    <source>
        <dbReference type="EMBL" id="KRT92058.1"/>
    </source>
</evidence>
<protein>
    <submittedName>
        <fullName evidence="1">Uncharacterized protein</fullName>
    </submittedName>
</protein>